<protein>
    <recommendedName>
        <fullName evidence="2">Cupin type-2 domain-containing protein</fullName>
    </recommendedName>
</protein>
<dbReference type="InterPro" id="IPR051610">
    <property type="entry name" value="GPI/OXD"/>
</dbReference>
<dbReference type="EMBL" id="CP016619">
    <property type="protein sequence ID" value="ANY84144.1"/>
    <property type="molecule type" value="Genomic_DNA"/>
</dbReference>
<feature type="domain" description="Cupin type-2" evidence="2">
    <location>
        <begin position="42"/>
        <end position="108"/>
    </location>
</feature>
<evidence type="ECO:0000313" key="3">
    <source>
        <dbReference type="EMBL" id="ANY84144.1"/>
    </source>
</evidence>
<dbReference type="SUPFAM" id="SSF51182">
    <property type="entry name" value="RmlC-like cupins"/>
    <property type="match status" value="1"/>
</dbReference>
<proteinExistence type="predicted"/>
<reference evidence="3" key="1">
    <citation type="submission" date="2016-07" db="EMBL/GenBank/DDBJ databases">
        <title>Microvirga ossetica sp. nov. a new species of rhizobia isolated from root nodules of the legume species Vicia alpestris Steven originated from North Ossetia region in the Caucasus.</title>
        <authorList>
            <person name="Safronova V.I."/>
            <person name="Kuznetsova I.G."/>
            <person name="Sazanova A.L."/>
            <person name="Belimov A."/>
            <person name="Andronov E."/>
            <person name="Osledkin Y.S."/>
            <person name="Onishchuk O.P."/>
            <person name="Kurchak O.N."/>
            <person name="Shaposhnikov A.I."/>
            <person name="Willems A."/>
            <person name="Tikhonovich I.A."/>
        </authorList>
    </citation>
    <scope>NUCLEOTIDE SEQUENCE [LARGE SCALE GENOMIC DNA]</scope>
    <source>
        <strain evidence="3">V5/3M</strain>
        <plasmid evidence="3">unnamed2</plasmid>
    </source>
</reference>
<keyword evidence="1" id="KW-0479">Metal-binding</keyword>
<keyword evidence="3" id="KW-0614">Plasmid</keyword>
<dbReference type="KEGG" id="moc:BB934_38515"/>
<dbReference type="AlphaFoldDB" id="A0A1B2EW20"/>
<dbReference type="RefSeq" id="WP_157934600.1">
    <property type="nucleotide sequence ID" value="NZ_CP016619.1"/>
</dbReference>
<dbReference type="CDD" id="cd02208">
    <property type="entry name" value="cupin_RmlC-like"/>
    <property type="match status" value="1"/>
</dbReference>
<gene>
    <name evidence="3" type="ORF">BB934_38515</name>
</gene>
<accession>A0A1B2EW20</accession>
<dbReference type="OrthoDB" id="9793521at2"/>
<dbReference type="GO" id="GO:0046872">
    <property type="term" value="F:metal ion binding"/>
    <property type="evidence" value="ECO:0007669"/>
    <property type="project" value="UniProtKB-KW"/>
</dbReference>
<dbReference type="InterPro" id="IPR011051">
    <property type="entry name" value="RmlC_Cupin_sf"/>
</dbReference>
<evidence type="ECO:0000259" key="2">
    <source>
        <dbReference type="Pfam" id="PF07883"/>
    </source>
</evidence>
<dbReference type="PANTHER" id="PTHR35848">
    <property type="entry name" value="OXALATE-BINDING PROTEIN"/>
    <property type="match status" value="1"/>
</dbReference>
<organism evidence="3">
    <name type="scientific">Microvirga ossetica</name>
    <dbReference type="NCBI Taxonomy" id="1882682"/>
    <lineage>
        <taxon>Bacteria</taxon>
        <taxon>Pseudomonadati</taxon>
        <taxon>Pseudomonadota</taxon>
        <taxon>Alphaproteobacteria</taxon>
        <taxon>Hyphomicrobiales</taxon>
        <taxon>Methylobacteriaceae</taxon>
        <taxon>Microvirga</taxon>
    </lineage>
</organism>
<sequence length="136" mass="14615">MAGKFTLRADVQPDVLDWGQLRMLSHPPSTGAKQLTIIDGDISPGKGHNFHYHPNQEEILYVVSGTVEQWLERERRTLGPGDSIFIPPGVVHASFAIGADEARVLAIFGPSVGDAGLEMVDVSGEAPWSGLRANAT</sequence>
<dbReference type="Gene3D" id="2.60.120.10">
    <property type="entry name" value="Jelly Rolls"/>
    <property type="match status" value="1"/>
</dbReference>
<dbReference type="PANTHER" id="PTHR35848:SF6">
    <property type="entry name" value="CUPIN TYPE-2 DOMAIN-CONTAINING PROTEIN"/>
    <property type="match status" value="1"/>
</dbReference>
<geneLocation type="plasmid" evidence="3">
    <name>unnamed2</name>
</geneLocation>
<name>A0A1B2EW20_9HYPH</name>
<dbReference type="InterPro" id="IPR014710">
    <property type="entry name" value="RmlC-like_jellyroll"/>
</dbReference>
<dbReference type="Pfam" id="PF07883">
    <property type="entry name" value="Cupin_2"/>
    <property type="match status" value="1"/>
</dbReference>
<evidence type="ECO:0000256" key="1">
    <source>
        <dbReference type="ARBA" id="ARBA00022723"/>
    </source>
</evidence>
<dbReference type="InterPro" id="IPR013096">
    <property type="entry name" value="Cupin_2"/>
</dbReference>